<dbReference type="Proteomes" id="UP000242875">
    <property type="component" value="Unassembled WGS sequence"/>
</dbReference>
<evidence type="ECO:0008006" key="3">
    <source>
        <dbReference type="Google" id="ProtNLM"/>
    </source>
</evidence>
<dbReference type="InterPro" id="IPR017853">
    <property type="entry name" value="GH"/>
</dbReference>
<dbReference type="AlphaFoldDB" id="A0A261XZQ4"/>
<accession>A0A261XZQ4</accession>
<gene>
    <name evidence="1" type="ORF">BZG36_04311</name>
</gene>
<organism evidence="1 2">
    <name type="scientific">Bifiguratus adelaidae</name>
    <dbReference type="NCBI Taxonomy" id="1938954"/>
    <lineage>
        <taxon>Eukaryota</taxon>
        <taxon>Fungi</taxon>
        <taxon>Fungi incertae sedis</taxon>
        <taxon>Mucoromycota</taxon>
        <taxon>Mucoromycotina</taxon>
        <taxon>Endogonomycetes</taxon>
        <taxon>Endogonales</taxon>
        <taxon>Endogonales incertae sedis</taxon>
        <taxon>Bifiguratus</taxon>
    </lineage>
</organism>
<comment type="caution">
    <text evidence="1">The sequence shown here is derived from an EMBL/GenBank/DDBJ whole genome shotgun (WGS) entry which is preliminary data.</text>
</comment>
<dbReference type="OrthoDB" id="77201at2759"/>
<reference evidence="1 2" key="1">
    <citation type="journal article" date="2017" name="Mycologia">
        <title>Bifiguratus adelaidae, gen. et sp. nov., a new member of Mucoromycotina in endophytic and soil-dwelling habitats.</title>
        <authorList>
            <person name="Torres-Cruz T.J."/>
            <person name="Billingsley Tobias T.L."/>
            <person name="Almatruk M."/>
            <person name="Hesse C."/>
            <person name="Kuske C.R."/>
            <person name="Desiro A."/>
            <person name="Benucci G.M."/>
            <person name="Bonito G."/>
            <person name="Stajich J.E."/>
            <person name="Dunlap C."/>
            <person name="Arnold A.E."/>
            <person name="Porras-Alfaro A."/>
        </authorList>
    </citation>
    <scope>NUCLEOTIDE SEQUENCE [LARGE SCALE GENOMIC DNA]</scope>
    <source>
        <strain evidence="1 2">AZ0501</strain>
    </source>
</reference>
<dbReference type="EMBL" id="MVBO01000066">
    <property type="protein sequence ID" value="OZJ03849.1"/>
    <property type="molecule type" value="Genomic_DNA"/>
</dbReference>
<name>A0A261XZQ4_9FUNG</name>
<sequence>MTRLETIQNMYGWAGFVYALDACKSRSDMAAVFAAMKAKGARSIITFDYCDNAAFGRDLLNAVNDSDIYIFPQHYSYENNFKNAGLDIPVSISELAYGWQQAGDFSAVQNALDLFMINNFPYFAQNAEEGGSSSTWSKFINDMNYYVSIANGKPLVVTQTVWPSNEDEFAPNSPNIVVNAQSGQDNWNLWMVIVPIFSNPTTSCGCGEIGMIKW</sequence>
<protein>
    <recommendedName>
        <fullName evidence="3">Glycoside hydrolase family 17 protein</fullName>
    </recommendedName>
</protein>
<dbReference type="SUPFAM" id="SSF51445">
    <property type="entry name" value="(Trans)glycosidases"/>
    <property type="match status" value="1"/>
</dbReference>
<proteinExistence type="predicted"/>
<evidence type="ECO:0000313" key="1">
    <source>
        <dbReference type="EMBL" id="OZJ03849.1"/>
    </source>
</evidence>
<keyword evidence="2" id="KW-1185">Reference proteome</keyword>
<evidence type="ECO:0000313" key="2">
    <source>
        <dbReference type="Proteomes" id="UP000242875"/>
    </source>
</evidence>